<gene>
    <name evidence="1" type="ORF">HTAM1171_LOCUS5466</name>
</gene>
<dbReference type="Gene3D" id="1.10.472.10">
    <property type="entry name" value="Cyclin-like"/>
    <property type="match status" value="1"/>
</dbReference>
<dbReference type="Pfam" id="PF08613">
    <property type="entry name" value="Cyclin"/>
    <property type="match status" value="1"/>
</dbReference>
<protein>
    <recommendedName>
        <fullName evidence="2">Cyclin</fullName>
    </recommendedName>
</protein>
<sequence length="485" mass="52416">MESTPAQAAEGMAVVRVLAAVLDRLVNANSHLARADPGQVTKFHALKAPGIGIMQYLERIHKYASCSTECFILALIYIDRLIQRNNFLLTELNVHRVVITAVLLAAKFFDDAYYNNAYYAKVGGVLVSEMNSLEVEFLFRINFSLKVSPELFQKYHAELVSHAVGAGLEQPTQPEPSQMLPVEQPFYNASQNVPTVATSTLVSAAAASCVVSQQHSQVNTAPGTMQNGEIDDNYERVQGQYTAICSMQQVAQQITPSPPPHPSTHPHETMVCQDDVVTSHLSVAPATAPATMLMSSAVPPAPIPVEGLAPHLQAPPLQRHHSLPPLGGYPISSSNTKPCLPLNTQLIAPTTVSANVVEVALQNRNLTSHTNHTISTSAAPLSPAEETENFVMVDNSDYQREHQFVAHYQHSGLIHHRHDEPQIAVTSNVPSMGVYNNGRKLSGLSYHAQMGTSPAHIEPLSHTNQHFAGTTAPQLGIAGAGRAFA</sequence>
<dbReference type="AlphaFoldDB" id="A0A7S2MLM5"/>
<proteinExistence type="predicted"/>
<evidence type="ECO:0000313" key="1">
    <source>
        <dbReference type="EMBL" id="CAD9490189.1"/>
    </source>
</evidence>
<reference evidence="1" key="1">
    <citation type="submission" date="2021-01" db="EMBL/GenBank/DDBJ databases">
        <authorList>
            <person name="Corre E."/>
            <person name="Pelletier E."/>
            <person name="Niang G."/>
            <person name="Scheremetjew M."/>
            <person name="Finn R."/>
            <person name="Kale V."/>
            <person name="Holt S."/>
            <person name="Cochrane G."/>
            <person name="Meng A."/>
            <person name="Brown T."/>
            <person name="Cohen L."/>
        </authorList>
    </citation>
    <scope>NUCLEOTIDE SEQUENCE</scope>
    <source>
        <strain evidence="1">CCMP826</strain>
    </source>
</reference>
<name>A0A7S2MLM5_9STRA</name>
<dbReference type="InterPro" id="IPR013922">
    <property type="entry name" value="Cyclin_PHO80-like"/>
</dbReference>
<dbReference type="InterPro" id="IPR036915">
    <property type="entry name" value="Cyclin-like_sf"/>
</dbReference>
<dbReference type="SUPFAM" id="SSF47954">
    <property type="entry name" value="Cyclin-like"/>
    <property type="match status" value="1"/>
</dbReference>
<evidence type="ECO:0008006" key="2">
    <source>
        <dbReference type="Google" id="ProtNLM"/>
    </source>
</evidence>
<dbReference type="PANTHER" id="PTHR15615">
    <property type="match status" value="1"/>
</dbReference>
<organism evidence="1">
    <name type="scientific">Helicotheca tamesis</name>
    <dbReference type="NCBI Taxonomy" id="374047"/>
    <lineage>
        <taxon>Eukaryota</taxon>
        <taxon>Sar</taxon>
        <taxon>Stramenopiles</taxon>
        <taxon>Ochrophyta</taxon>
        <taxon>Bacillariophyta</taxon>
        <taxon>Mediophyceae</taxon>
        <taxon>Lithodesmiophycidae</taxon>
        <taxon>Lithodesmiales</taxon>
        <taxon>Lithodesmiaceae</taxon>
        <taxon>Helicotheca</taxon>
    </lineage>
</organism>
<dbReference type="EMBL" id="HBGV01008839">
    <property type="protein sequence ID" value="CAD9490189.1"/>
    <property type="molecule type" value="Transcribed_RNA"/>
</dbReference>
<accession>A0A7S2MLM5</accession>
<dbReference type="GO" id="GO:0019901">
    <property type="term" value="F:protein kinase binding"/>
    <property type="evidence" value="ECO:0007669"/>
    <property type="project" value="InterPro"/>
</dbReference>
<dbReference type="PANTHER" id="PTHR15615:SF108">
    <property type="entry name" value="PROTEIN CNPPD1"/>
    <property type="match status" value="1"/>
</dbReference>
<dbReference type="CDD" id="cd20558">
    <property type="entry name" value="CYCLIN_ScPCL7-like"/>
    <property type="match status" value="1"/>
</dbReference>